<dbReference type="EMBL" id="JBAMIC010000004">
    <property type="protein sequence ID" value="KAK7108843.1"/>
    <property type="molecule type" value="Genomic_DNA"/>
</dbReference>
<dbReference type="InterPro" id="IPR000432">
    <property type="entry name" value="DNA_mismatch_repair_MutS_C"/>
</dbReference>
<dbReference type="InterPro" id="IPR032642">
    <property type="entry name" value="Msh2_ATP-bd"/>
</dbReference>
<evidence type="ECO:0000256" key="2">
    <source>
        <dbReference type="ARBA" id="ARBA00006271"/>
    </source>
</evidence>
<protein>
    <recommendedName>
        <fullName evidence="11">DNA mismatch repair protein MSH2</fullName>
    </recommendedName>
    <alternativeName>
        <fullName evidence="3">DNA mismatch repair protein Msh2</fullName>
    </alternativeName>
    <alternativeName>
        <fullName evidence="10">MutS protein homolog 2</fullName>
    </alternativeName>
</protein>
<dbReference type="Gene3D" id="3.40.50.300">
    <property type="entry name" value="P-loop containing nucleotide triphosphate hydrolases"/>
    <property type="match status" value="1"/>
</dbReference>
<dbReference type="GO" id="GO:0005524">
    <property type="term" value="F:ATP binding"/>
    <property type="evidence" value="ECO:0007669"/>
    <property type="project" value="UniProtKB-KW"/>
</dbReference>
<dbReference type="SUPFAM" id="SSF48334">
    <property type="entry name" value="DNA repair protein MutS, domain III"/>
    <property type="match status" value="1"/>
</dbReference>
<evidence type="ECO:0000256" key="10">
    <source>
        <dbReference type="ARBA" id="ARBA00029795"/>
    </source>
</evidence>
<dbReference type="Gene3D" id="3.40.1170.10">
    <property type="entry name" value="DNA repair protein MutS, domain I"/>
    <property type="match status" value="1"/>
</dbReference>
<evidence type="ECO:0000256" key="4">
    <source>
        <dbReference type="ARBA" id="ARBA00022741"/>
    </source>
</evidence>
<dbReference type="Gene3D" id="1.10.1420.10">
    <property type="match status" value="2"/>
</dbReference>
<proteinExistence type="inferred from homology"/>
<evidence type="ECO:0000313" key="15">
    <source>
        <dbReference type="Proteomes" id="UP001374579"/>
    </source>
</evidence>
<dbReference type="SMART" id="SM00533">
    <property type="entry name" value="MUTSd"/>
    <property type="match status" value="1"/>
</dbReference>
<keyword evidence="6" id="KW-0067">ATP-binding</keyword>
<dbReference type="InterPro" id="IPR016151">
    <property type="entry name" value="DNA_mismatch_repair_MutS_N"/>
</dbReference>
<evidence type="ECO:0000256" key="7">
    <source>
        <dbReference type="ARBA" id="ARBA00023125"/>
    </source>
</evidence>
<dbReference type="InterPro" id="IPR011184">
    <property type="entry name" value="DNA_mismatch_repair_Msh2"/>
</dbReference>
<dbReference type="InterPro" id="IPR007696">
    <property type="entry name" value="DNA_mismatch_repair_MutS_core"/>
</dbReference>
<dbReference type="Gene3D" id="3.30.420.110">
    <property type="entry name" value="MutS, connector domain"/>
    <property type="match status" value="1"/>
</dbReference>
<evidence type="ECO:0000256" key="8">
    <source>
        <dbReference type="ARBA" id="ARBA00023204"/>
    </source>
</evidence>
<name>A0AAN9GHA2_9CAEN</name>
<keyword evidence="8 12" id="KW-0234">DNA repair</keyword>
<gene>
    <name evidence="14" type="ORF">V1264_016507</name>
</gene>
<comment type="caution">
    <text evidence="14">The sequence shown here is derived from an EMBL/GenBank/DDBJ whole genome shotgun (WGS) entry which is preliminary data.</text>
</comment>
<dbReference type="InterPro" id="IPR007860">
    <property type="entry name" value="DNA_mmatch_repair_MutS_con_dom"/>
</dbReference>
<dbReference type="SUPFAM" id="SSF52540">
    <property type="entry name" value="P-loop containing nucleoside triphosphate hydrolases"/>
    <property type="match status" value="1"/>
</dbReference>
<dbReference type="CDD" id="cd03285">
    <property type="entry name" value="ABC_MSH2_euk"/>
    <property type="match status" value="1"/>
</dbReference>
<evidence type="ECO:0000259" key="13">
    <source>
        <dbReference type="PROSITE" id="PS00486"/>
    </source>
</evidence>
<dbReference type="PANTHER" id="PTHR11361">
    <property type="entry name" value="DNA MISMATCH REPAIR PROTEIN MUTS FAMILY MEMBER"/>
    <property type="match status" value="1"/>
</dbReference>
<dbReference type="PANTHER" id="PTHR11361:SF35">
    <property type="entry name" value="DNA MISMATCH REPAIR PROTEIN MSH2"/>
    <property type="match status" value="1"/>
</dbReference>
<keyword evidence="5 12" id="KW-0227">DNA damage</keyword>
<evidence type="ECO:0000256" key="3">
    <source>
        <dbReference type="ARBA" id="ARBA00019549"/>
    </source>
</evidence>
<dbReference type="GO" id="GO:0032301">
    <property type="term" value="C:MutSalpha complex"/>
    <property type="evidence" value="ECO:0007669"/>
    <property type="project" value="TreeGrafter"/>
</dbReference>
<feature type="domain" description="DNA mismatch repair proteins mutS family" evidence="13">
    <location>
        <begin position="742"/>
        <end position="758"/>
    </location>
</feature>
<comment type="subcellular location">
    <subcellularLocation>
        <location evidence="1">Nucleus</location>
    </subcellularLocation>
</comment>
<dbReference type="Pfam" id="PF01624">
    <property type="entry name" value="MutS_I"/>
    <property type="match status" value="1"/>
</dbReference>
<keyword evidence="15" id="KW-1185">Reference proteome</keyword>
<dbReference type="FunFam" id="1.10.1420.10:FF:000003">
    <property type="entry name" value="DNA mismatch repair protein"/>
    <property type="match status" value="1"/>
</dbReference>
<dbReference type="PIRSF" id="PIRSF005813">
    <property type="entry name" value="MSH2"/>
    <property type="match status" value="1"/>
</dbReference>
<comment type="function">
    <text evidence="12">Component of the post-replicative DNA mismatch repair system (MMR).</text>
</comment>
<dbReference type="FunFam" id="3.40.50.300:FF:000523">
    <property type="entry name" value="DNA mismatch repair protein"/>
    <property type="match status" value="1"/>
</dbReference>
<dbReference type="GO" id="GO:0006298">
    <property type="term" value="P:mismatch repair"/>
    <property type="evidence" value="ECO:0007669"/>
    <property type="project" value="InterPro"/>
</dbReference>
<evidence type="ECO:0000256" key="12">
    <source>
        <dbReference type="RuleBase" id="RU003756"/>
    </source>
</evidence>
<dbReference type="FunFam" id="3.30.420.110:FF:000002">
    <property type="entry name" value="DNA mismatch repair protein"/>
    <property type="match status" value="1"/>
</dbReference>
<dbReference type="Pfam" id="PF05190">
    <property type="entry name" value="MutS_IV"/>
    <property type="match status" value="1"/>
</dbReference>
<evidence type="ECO:0000256" key="5">
    <source>
        <dbReference type="ARBA" id="ARBA00022763"/>
    </source>
</evidence>
<dbReference type="InterPro" id="IPR007695">
    <property type="entry name" value="DNA_mismatch_repair_MutS-lik_N"/>
</dbReference>
<dbReference type="FunFam" id="3.40.1170.10:FF:000003">
    <property type="entry name" value="DNA mismatch repair protein"/>
    <property type="match status" value="1"/>
</dbReference>
<keyword evidence="9" id="KW-0539">Nucleus</keyword>
<dbReference type="InterPro" id="IPR036187">
    <property type="entry name" value="DNA_mismatch_repair_MutS_sf"/>
</dbReference>
<evidence type="ECO:0000256" key="11">
    <source>
        <dbReference type="ARBA" id="ARBA00073545"/>
    </source>
</evidence>
<dbReference type="Pfam" id="PF00488">
    <property type="entry name" value="MutS_V"/>
    <property type="match status" value="1"/>
</dbReference>
<keyword evidence="4 12" id="KW-0547">Nucleotide-binding</keyword>
<dbReference type="GO" id="GO:0140664">
    <property type="term" value="F:ATP-dependent DNA damage sensor activity"/>
    <property type="evidence" value="ECO:0007669"/>
    <property type="project" value="InterPro"/>
</dbReference>
<evidence type="ECO:0000256" key="9">
    <source>
        <dbReference type="ARBA" id="ARBA00023242"/>
    </source>
</evidence>
<dbReference type="Pfam" id="PF05192">
    <property type="entry name" value="MutS_III"/>
    <property type="match status" value="1"/>
</dbReference>
<dbReference type="InterPro" id="IPR045076">
    <property type="entry name" value="MutS"/>
</dbReference>
<dbReference type="SMART" id="SM00534">
    <property type="entry name" value="MUTSac"/>
    <property type="match status" value="1"/>
</dbReference>
<dbReference type="GO" id="GO:0006312">
    <property type="term" value="P:mitotic recombination"/>
    <property type="evidence" value="ECO:0007669"/>
    <property type="project" value="TreeGrafter"/>
</dbReference>
<comment type="similarity">
    <text evidence="2 12">Belongs to the DNA mismatch repair MutS family.</text>
</comment>
<dbReference type="PROSITE" id="PS00486">
    <property type="entry name" value="DNA_MISMATCH_REPAIR_2"/>
    <property type="match status" value="1"/>
</dbReference>
<organism evidence="14 15">
    <name type="scientific">Littorina saxatilis</name>
    <dbReference type="NCBI Taxonomy" id="31220"/>
    <lineage>
        <taxon>Eukaryota</taxon>
        <taxon>Metazoa</taxon>
        <taxon>Spiralia</taxon>
        <taxon>Lophotrochozoa</taxon>
        <taxon>Mollusca</taxon>
        <taxon>Gastropoda</taxon>
        <taxon>Caenogastropoda</taxon>
        <taxon>Littorinimorpha</taxon>
        <taxon>Littorinoidea</taxon>
        <taxon>Littorinidae</taxon>
        <taxon>Littorina</taxon>
    </lineage>
</organism>
<reference evidence="14 15" key="1">
    <citation type="submission" date="2024-02" db="EMBL/GenBank/DDBJ databases">
        <title>Chromosome-scale genome assembly of the rough periwinkle Littorina saxatilis.</title>
        <authorList>
            <person name="De Jode A."/>
            <person name="Faria R."/>
            <person name="Formenti G."/>
            <person name="Sims Y."/>
            <person name="Smith T.P."/>
            <person name="Tracey A."/>
            <person name="Wood J.M.D."/>
            <person name="Zagrodzka Z.B."/>
            <person name="Johannesson K."/>
            <person name="Butlin R.K."/>
            <person name="Leder E.H."/>
        </authorList>
    </citation>
    <scope>NUCLEOTIDE SEQUENCE [LARGE SCALE GENOMIC DNA]</scope>
    <source>
        <strain evidence="14">Snail1</strain>
        <tissue evidence="14">Muscle</tissue>
    </source>
</reference>
<keyword evidence="7 12" id="KW-0238">DNA-binding</keyword>
<accession>A0AAN9GHA2</accession>
<sequence>MIMALQPKQDLSIDAIQDSGFITFHRGLPEKPSTTLRVFDRNDYYTVHGQDAMFVAKEVFKTTGVIKYLGSGSNKLESVALSKMNFESLVRDLLLVRQYRVEVYRNKAKTAKGHDWAIAFKASPGNLTQFEDILFGNTDMSLSVGVVGIKLASDDGQRVVGVGYADATLRKFTVSEFADNDQFSNLEALIVQLSPKEAVIVAGESTPDACKVKEVLGRSGILLTERKRADFASKDIVQDLNRLLRFKKGDQNSSATLPEVDKTHAVCGLSAVIRYLELLSDEGNFGQFSLSPFDLAQYMKLDAAAVRALNLLPSPTEGGNKNHSILGLLNCCRTPQGQRLLAQWVKQPLMDINKIEERLNVVSIMLEDSGLRQTLQDEQLRRVPDLQRMAKKFQRRKATLQDCYRVYQAIDRMPYLVEALEGYTGQHKSLIMDVFSNPIKELLLDFAKFQEMVESTLDLSVVDQHEFVIKPDFDENLAALREKTNELEDSMKAQLNKVARDLGLEPNKTVKLENNNQLGFFFRVTRKDEKALRNNKNYRTIDTNKNGVRFHNTAVRQFNEEYLQAKEDYNEQQKSVVTEIIGIAAGYAEPMLLLNDLIAQLDVLVSFAHVSAAAPIPFVRPTILPKGSGVLKLKEARHPCLEVQDDVSFIPNDGIFQKDDQMFHIITGPNMGGKSTYIRSVGVAVLMAQLGCYVPCSEAEVSIVDCVLARVGAGDSQLKGVSTFMAEMLETASILRSATKDSLIIIDELGRGTSTYDGFGLAWAISEYIATKIACFCLFATHFHELTALADVVPTVNNLHVTALTSNDTLTLLYRVKPGVCDQSFGIHVAELAHFPKHVVECARQKANELEDYQSMSVSGTQLDGDEEPAVKKRKMAKEEGEDIIRSFLHKAKELAASDMTAEQLYKEVQKLKAEVDAKENPFVKDVLARQAAA</sequence>
<evidence type="ECO:0000256" key="1">
    <source>
        <dbReference type="ARBA" id="ARBA00004123"/>
    </source>
</evidence>
<dbReference type="InterPro" id="IPR027417">
    <property type="entry name" value="P-loop_NTPase"/>
</dbReference>
<evidence type="ECO:0000313" key="14">
    <source>
        <dbReference type="EMBL" id="KAK7108843.1"/>
    </source>
</evidence>
<dbReference type="NCBIfam" id="NF003810">
    <property type="entry name" value="PRK05399.1"/>
    <property type="match status" value="1"/>
</dbReference>
<dbReference type="Proteomes" id="UP001374579">
    <property type="component" value="Unassembled WGS sequence"/>
</dbReference>
<dbReference type="InterPro" id="IPR036678">
    <property type="entry name" value="MutS_con_dom_sf"/>
</dbReference>
<dbReference type="InterPro" id="IPR007861">
    <property type="entry name" value="DNA_mismatch_repair_MutS_clamp"/>
</dbReference>
<evidence type="ECO:0000256" key="6">
    <source>
        <dbReference type="ARBA" id="ARBA00022840"/>
    </source>
</evidence>
<dbReference type="Pfam" id="PF05188">
    <property type="entry name" value="MutS_II"/>
    <property type="match status" value="1"/>
</dbReference>
<dbReference type="GO" id="GO:0030983">
    <property type="term" value="F:mismatched DNA binding"/>
    <property type="evidence" value="ECO:0007669"/>
    <property type="project" value="InterPro"/>
</dbReference>
<dbReference type="AlphaFoldDB" id="A0AAN9GHA2"/>